<protein>
    <submittedName>
        <fullName evidence="1">Uncharacterized protein</fullName>
    </submittedName>
</protein>
<sequence>QDMQIFYNDYVTAINEEGFALSEALYESAGFLSTLRVLSEFWKSVFPTLANYVYYFDAPVDAAIGALSSLLELTFDSTEGEFNLVENGFLYTIYERAEMAVSIVLDLETKIVDEVLPRLESLEEVLGDLDEETIASLQYIMDHAGEIEDL</sequence>
<evidence type="ECO:0000313" key="1">
    <source>
        <dbReference type="EMBL" id="GAH93268.1"/>
    </source>
</evidence>
<feature type="non-terminal residue" evidence="1">
    <location>
        <position position="1"/>
    </location>
</feature>
<accession>X1LGI5</accession>
<proteinExistence type="predicted"/>
<comment type="caution">
    <text evidence="1">The sequence shown here is derived from an EMBL/GenBank/DDBJ whole genome shotgun (WGS) entry which is preliminary data.</text>
</comment>
<gene>
    <name evidence="1" type="ORF">S03H2_68939</name>
</gene>
<reference evidence="1" key="1">
    <citation type="journal article" date="2014" name="Front. Microbiol.">
        <title>High frequency of phylogenetically diverse reductive dehalogenase-homologous genes in deep subseafloor sedimentary metagenomes.</title>
        <authorList>
            <person name="Kawai M."/>
            <person name="Futagami T."/>
            <person name="Toyoda A."/>
            <person name="Takaki Y."/>
            <person name="Nishi S."/>
            <person name="Hori S."/>
            <person name="Arai W."/>
            <person name="Tsubouchi T."/>
            <person name="Morono Y."/>
            <person name="Uchiyama I."/>
            <person name="Ito T."/>
            <person name="Fujiyama A."/>
            <person name="Inagaki F."/>
            <person name="Takami H."/>
        </authorList>
    </citation>
    <scope>NUCLEOTIDE SEQUENCE</scope>
    <source>
        <strain evidence="1">Expedition CK06-06</strain>
    </source>
</reference>
<name>X1LGI5_9ZZZZ</name>
<dbReference type="EMBL" id="BARU01045434">
    <property type="protein sequence ID" value="GAH93268.1"/>
    <property type="molecule type" value="Genomic_DNA"/>
</dbReference>
<feature type="non-terminal residue" evidence="1">
    <location>
        <position position="150"/>
    </location>
</feature>
<organism evidence="1">
    <name type="scientific">marine sediment metagenome</name>
    <dbReference type="NCBI Taxonomy" id="412755"/>
    <lineage>
        <taxon>unclassified sequences</taxon>
        <taxon>metagenomes</taxon>
        <taxon>ecological metagenomes</taxon>
    </lineage>
</organism>
<dbReference type="AlphaFoldDB" id="X1LGI5"/>